<sequence length="433" mass="49908">MSDDKDVPSNSTSRNSPIKEHCHSSDDSSLLSEDKIIKDERSLKKRKLPETDSIAVPTTSRADSFQQLPLWVAGGSPAKFIAGDELLKMSVAMDNLALVHEIAIDPNFSVNDIPVNPVEAVVKENMHRAYWDLLKKDLEKDPPDYSHALNLLLEIKQVRHKAVLLYIIKTILNDMLSSQHVRFRADVNIILDESKFTITLGIFELMDLMKNDLANYTLSQNRATVEEYSAKFEFEQFQKYLEHFPEGTKFTKAWFESAYSEVYPSSVSNSQPESKRERAIIPEENEILVRTTSRGYVNREVSSNDRNYQRNFFDMQPCWETGRFQLVFPSIMLKFTFDAYNNCVYTYSNIGDKLHAISEQCVHEVRMRSTSIGVNFPDDREKLLRSQLEAIIDKGNVVRSLVCEFYIILDILNISFGYITYTVIYIYINVFFA</sequence>
<organism evidence="4 5">
    <name type="scientific">Heterorhabditis bacteriophora</name>
    <name type="common">Entomopathogenic nematode worm</name>
    <dbReference type="NCBI Taxonomy" id="37862"/>
    <lineage>
        <taxon>Eukaryota</taxon>
        <taxon>Metazoa</taxon>
        <taxon>Ecdysozoa</taxon>
        <taxon>Nematoda</taxon>
        <taxon>Chromadorea</taxon>
        <taxon>Rhabditida</taxon>
        <taxon>Rhabditina</taxon>
        <taxon>Rhabditomorpha</taxon>
        <taxon>Strongyloidea</taxon>
        <taxon>Heterorhabditidae</taxon>
        <taxon>Heterorhabditis</taxon>
    </lineage>
</organism>
<evidence type="ECO:0000256" key="2">
    <source>
        <dbReference type="SAM" id="MobiDB-lite"/>
    </source>
</evidence>
<reference evidence="5" key="1">
    <citation type="submission" date="2016-11" db="UniProtKB">
        <authorList>
            <consortium name="WormBaseParasite"/>
        </authorList>
    </citation>
    <scope>IDENTIFICATION</scope>
</reference>
<accession>A0A1I7WRE6</accession>
<evidence type="ECO:0000256" key="1">
    <source>
        <dbReference type="ARBA" id="ARBA00010954"/>
    </source>
</evidence>
<feature type="transmembrane region" description="Helical" evidence="3">
    <location>
        <begin position="405"/>
        <end position="428"/>
    </location>
</feature>
<dbReference type="PANTHER" id="PTHR12832">
    <property type="entry name" value="TESTIS-SPECIFIC PROTEIN PBS13 T-COMPLEX 11"/>
    <property type="match status" value="1"/>
</dbReference>
<proteinExistence type="inferred from homology"/>
<dbReference type="Pfam" id="PF05794">
    <property type="entry name" value="Tcp11"/>
    <property type="match status" value="2"/>
</dbReference>
<keyword evidence="3" id="KW-1133">Transmembrane helix</keyword>
<dbReference type="Proteomes" id="UP000095283">
    <property type="component" value="Unplaced"/>
</dbReference>
<keyword evidence="3" id="KW-0472">Membrane</keyword>
<feature type="region of interest" description="Disordered" evidence="2">
    <location>
        <begin position="1"/>
        <end position="33"/>
    </location>
</feature>
<evidence type="ECO:0000313" key="4">
    <source>
        <dbReference type="Proteomes" id="UP000095283"/>
    </source>
</evidence>
<evidence type="ECO:0000313" key="5">
    <source>
        <dbReference type="WBParaSite" id="Hba_07726"/>
    </source>
</evidence>
<dbReference type="WBParaSite" id="Hba_07726">
    <property type="protein sequence ID" value="Hba_07726"/>
    <property type="gene ID" value="Hba_07726"/>
</dbReference>
<dbReference type="PANTHER" id="PTHR12832:SF11">
    <property type="entry name" value="LD23868P"/>
    <property type="match status" value="1"/>
</dbReference>
<feature type="compositionally biased region" description="Basic and acidic residues" evidence="2">
    <location>
        <begin position="17"/>
        <end position="33"/>
    </location>
</feature>
<name>A0A1I7WRE6_HETBA</name>
<keyword evidence="4" id="KW-1185">Reference proteome</keyword>
<comment type="similarity">
    <text evidence="1">Belongs to the TCP11 family.</text>
</comment>
<evidence type="ECO:0000256" key="3">
    <source>
        <dbReference type="SAM" id="Phobius"/>
    </source>
</evidence>
<dbReference type="GO" id="GO:0007165">
    <property type="term" value="P:signal transduction"/>
    <property type="evidence" value="ECO:0007669"/>
    <property type="project" value="TreeGrafter"/>
</dbReference>
<protein>
    <submittedName>
        <fullName evidence="5">DOCKER domain-containing protein</fullName>
    </submittedName>
</protein>
<dbReference type="InterPro" id="IPR008862">
    <property type="entry name" value="Tcp11"/>
</dbReference>
<keyword evidence="3" id="KW-0812">Transmembrane</keyword>
<dbReference type="AlphaFoldDB" id="A0A1I7WRE6"/>